<dbReference type="GO" id="GO:0046872">
    <property type="term" value="F:metal ion binding"/>
    <property type="evidence" value="ECO:0007669"/>
    <property type="project" value="UniProtKB-KW"/>
</dbReference>
<protein>
    <recommendedName>
        <fullName evidence="7">3-isopropylmalate dehydratase</fullName>
        <ecNumber evidence="6">4.2.1.33</ecNumber>
    </recommendedName>
    <alternativeName>
        <fullName evidence="16">Alpha-IPM isomerase</fullName>
    </alternativeName>
    <alternativeName>
        <fullName evidence="17">Isopropylmalate isomerase</fullName>
    </alternativeName>
</protein>
<evidence type="ECO:0000256" key="14">
    <source>
        <dbReference type="ARBA" id="ARBA00023239"/>
    </source>
</evidence>
<feature type="transmembrane region" description="Helical" evidence="18">
    <location>
        <begin position="136"/>
        <end position="158"/>
    </location>
</feature>
<dbReference type="InterPro" id="IPR004430">
    <property type="entry name" value="3-IsopropMal_deHydase_lsu"/>
</dbReference>
<sequence>MSDPFPITVAQMVALFMECIFYGIYLVTLGYCTRALLCEKDKLVLRRRKDIKWIMVIVALLMATFATLDVAFGLRHNLDAFVYDQGLPGGAAQEFSDITYWVNVMKTADYIAQTAIGDAMLVYRAYVIYNKQWKIIVLPVLLWATTTVCGSGIVWVEMTTKHSALLSESALTPWQDSFFAFTLVVNVFVTSLIVWRLWNIRTRVAHIASHPDKLLRVIRIVLDSGLMYTLSIVILFGTNIAGSNATYGVSDVVVQVIGITFNLIIIRVNAGHISSADAAYASTVIDQNTGGGGPGIIPLRKIGNGIAPAFVNIQTELPGITCVCGDSHTSTHGAFGSLAFGIGSSEVEHVLATQCLLQRKSKNMRITIDGTLQEGVTSKDVILHIIGVVGASGGTGSVIEYAGPVISGFSMESRMSICNMSIEAGARAGMVAPDNTTFDYLRNRPFAPKGEAWDQAVQYWKTLTTDENAAFDVEIKIHAEDIVPTVTWGTSPQDTIPITGRVPHPASFEDPVRRASAERALKYMGLVPGMLMEDIKLDRVFIGSCTNSRIEDLRSAAKIILAAGSDAKVANGIVALVVPGSGLVKQHAEAEGLDKVFERAGFQWREAGCSMCMGLNSDRANAEERCASTSNRNFEGRQGPGSRTHLVSPAMAAAAALMGKLTDVRTFAKSDISPPIAISSGLDHVFAASQHFPPTHWHTDITSQDAVVLPTARQPENIEISTTITSPRTKVTVLKGIAAPIHRDNIDTDVIIPVRFCKAFKGKGQSVGLFDPLRRDPRTGQSTGFVLDRPPYTNAKIIVCTGVNFGCGSSREQAVWSLMDFGIMCVIAPSFGDIFRSNMMQNGMLPIQLSSAECVALAEDAQNALELEVDLVAQEIRRCKDEPPVKFSVDPFRRYCLMEGLDDIALTLQKRRIIAEFEAKRRILWPWLDGFGYDDGTKPNVDSKLNAMEW</sequence>
<dbReference type="NCBIfam" id="NF009116">
    <property type="entry name" value="PRK12466.1"/>
    <property type="match status" value="1"/>
</dbReference>
<dbReference type="SUPFAM" id="SSF53732">
    <property type="entry name" value="Aconitase iron-sulfur domain"/>
    <property type="match status" value="1"/>
</dbReference>
<dbReference type="InterPro" id="IPR000573">
    <property type="entry name" value="AconitaseA/IPMdHydase_ssu_swvl"/>
</dbReference>
<dbReference type="InterPro" id="IPR015928">
    <property type="entry name" value="Aconitase/3IPM_dehydase_swvl"/>
</dbReference>
<evidence type="ECO:0000259" key="19">
    <source>
        <dbReference type="Pfam" id="PF00330"/>
    </source>
</evidence>
<dbReference type="NCBIfam" id="NF002458">
    <property type="entry name" value="PRK01641.1"/>
    <property type="match status" value="1"/>
</dbReference>
<feature type="transmembrane region" description="Helical" evidence="18">
    <location>
        <begin position="217"/>
        <end position="237"/>
    </location>
</feature>
<evidence type="ECO:0000256" key="7">
    <source>
        <dbReference type="ARBA" id="ARBA00014371"/>
    </source>
</evidence>
<dbReference type="PANTHER" id="PTHR43822:SF9">
    <property type="entry name" value="3-ISOPROPYLMALATE DEHYDRATASE"/>
    <property type="match status" value="1"/>
</dbReference>
<evidence type="ECO:0000256" key="11">
    <source>
        <dbReference type="ARBA" id="ARBA00022723"/>
    </source>
</evidence>
<dbReference type="InterPro" id="IPR036008">
    <property type="entry name" value="Aconitase_4Fe-4S_dom"/>
</dbReference>
<keyword evidence="11" id="KW-0479">Metal-binding</keyword>
<keyword evidence="12" id="KW-0408">Iron</keyword>
<dbReference type="Gene3D" id="3.20.19.10">
    <property type="entry name" value="Aconitase, domain 4"/>
    <property type="match status" value="1"/>
</dbReference>
<comment type="catalytic activity">
    <reaction evidence="1">
        <text>(2R,3S)-3-isopropylmalate = (2S)-2-isopropylmalate</text>
        <dbReference type="Rhea" id="RHEA:32287"/>
        <dbReference type="ChEBI" id="CHEBI:1178"/>
        <dbReference type="ChEBI" id="CHEBI:35121"/>
        <dbReference type="EC" id="4.2.1.33"/>
    </reaction>
</comment>
<dbReference type="GO" id="GO:0003861">
    <property type="term" value="F:3-isopropylmalate dehydratase activity"/>
    <property type="evidence" value="ECO:0007669"/>
    <property type="project" value="UniProtKB-EC"/>
</dbReference>
<dbReference type="InterPro" id="IPR050067">
    <property type="entry name" value="IPM_dehydratase_rel_enz"/>
</dbReference>
<keyword evidence="18" id="KW-0472">Membrane</keyword>
<comment type="caution">
    <text evidence="21">The sequence shown here is derived from an EMBL/GenBank/DDBJ whole genome shotgun (WGS) entry which is preliminary data.</text>
</comment>
<dbReference type="NCBIfam" id="TIGR00170">
    <property type="entry name" value="leuC"/>
    <property type="match status" value="1"/>
</dbReference>
<evidence type="ECO:0000256" key="18">
    <source>
        <dbReference type="SAM" id="Phobius"/>
    </source>
</evidence>
<comment type="cofactor">
    <cofactor evidence="2">
        <name>[4Fe-4S] cluster</name>
        <dbReference type="ChEBI" id="CHEBI:49883"/>
    </cofactor>
</comment>
<dbReference type="GO" id="GO:0009098">
    <property type="term" value="P:L-leucine biosynthetic process"/>
    <property type="evidence" value="ECO:0007669"/>
    <property type="project" value="UniProtKB-UniPathway"/>
</dbReference>
<comment type="pathway">
    <text evidence="4">Amino-acid biosynthesis; L-leucine biosynthesis; L-leucine from 3-methyl-2-oxobutanoate: step 2/4.</text>
</comment>
<dbReference type="UniPathway" id="UPA00048">
    <property type="reaction ID" value="UER00071"/>
</dbReference>
<keyword evidence="9" id="KW-0004">4Fe-4S</keyword>
<dbReference type="GO" id="GO:0051539">
    <property type="term" value="F:4 iron, 4 sulfur cluster binding"/>
    <property type="evidence" value="ECO:0007669"/>
    <property type="project" value="UniProtKB-KW"/>
</dbReference>
<keyword evidence="13" id="KW-0411">Iron-sulfur</keyword>
<feature type="transmembrane region" description="Helical" evidence="18">
    <location>
        <begin position="110"/>
        <end position="129"/>
    </location>
</feature>
<dbReference type="PROSITE" id="PS01244">
    <property type="entry name" value="ACONITASE_2"/>
    <property type="match status" value="1"/>
</dbReference>
<evidence type="ECO:0000256" key="9">
    <source>
        <dbReference type="ARBA" id="ARBA00022485"/>
    </source>
</evidence>
<keyword evidence="22" id="KW-1185">Reference proteome</keyword>
<dbReference type="GO" id="GO:0009316">
    <property type="term" value="C:3-isopropylmalate dehydratase complex"/>
    <property type="evidence" value="ECO:0007669"/>
    <property type="project" value="InterPro"/>
</dbReference>
<dbReference type="EC" id="4.2.1.33" evidence="6"/>
<dbReference type="NCBIfam" id="NF004016">
    <property type="entry name" value="PRK05478.1"/>
    <property type="match status" value="1"/>
</dbReference>
<keyword evidence="14" id="KW-0456">Lyase</keyword>
<feature type="transmembrane region" description="Helical" evidence="18">
    <location>
        <begin position="178"/>
        <end position="197"/>
    </location>
</feature>
<evidence type="ECO:0000313" key="22">
    <source>
        <dbReference type="Proteomes" id="UP000309038"/>
    </source>
</evidence>
<dbReference type="InterPro" id="IPR033940">
    <property type="entry name" value="IPMI_Swivel"/>
</dbReference>
<dbReference type="NCBIfam" id="TIGR00171">
    <property type="entry name" value="leuD"/>
    <property type="match status" value="1"/>
</dbReference>
<keyword evidence="15" id="KW-0100">Branched-chain amino acid biosynthesis</keyword>
<feature type="transmembrane region" description="Helical" evidence="18">
    <location>
        <begin position="12"/>
        <end position="32"/>
    </location>
</feature>
<dbReference type="InterPro" id="IPR001030">
    <property type="entry name" value="Acoase/IPM_deHydtase_lsu_aba"/>
</dbReference>
<gene>
    <name evidence="21" type="ORF">EW026_g4003</name>
</gene>
<evidence type="ECO:0000256" key="1">
    <source>
        <dbReference type="ARBA" id="ARBA00000491"/>
    </source>
</evidence>
<dbReference type="SUPFAM" id="SSF52016">
    <property type="entry name" value="LeuD/IlvD-like"/>
    <property type="match status" value="1"/>
</dbReference>
<keyword evidence="10" id="KW-0028">Amino-acid biosynthesis</keyword>
<organism evidence="21 22">
    <name type="scientific">Hermanssonia centrifuga</name>
    <dbReference type="NCBI Taxonomy" id="98765"/>
    <lineage>
        <taxon>Eukaryota</taxon>
        <taxon>Fungi</taxon>
        <taxon>Dikarya</taxon>
        <taxon>Basidiomycota</taxon>
        <taxon>Agaricomycotina</taxon>
        <taxon>Agaricomycetes</taxon>
        <taxon>Polyporales</taxon>
        <taxon>Meruliaceae</taxon>
        <taxon>Hermanssonia</taxon>
    </lineage>
</organism>
<dbReference type="CDD" id="cd01577">
    <property type="entry name" value="IPMI_Swivel"/>
    <property type="match status" value="1"/>
</dbReference>
<evidence type="ECO:0000256" key="12">
    <source>
        <dbReference type="ARBA" id="ARBA00023004"/>
    </source>
</evidence>
<evidence type="ECO:0000256" key="10">
    <source>
        <dbReference type="ARBA" id="ARBA00022605"/>
    </source>
</evidence>
<evidence type="ECO:0000256" key="3">
    <source>
        <dbReference type="ARBA" id="ARBA00002695"/>
    </source>
</evidence>
<dbReference type="InterPro" id="IPR015931">
    <property type="entry name" value="Acnase/IPM_dHydase_lsu_aba_1/3"/>
</dbReference>
<feature type="domain" description="Aconitase A/isopropylmalate dehydratase small subunit swivel" evidence="20">
    <location>
        <begin position="730"/>
        <end position="850"/>
    </location>
</feature>
<feature type="domain" description="Aconitase/3-isopropylmalate dehydratase large subunit alpha/beta/alpha" evidence="19">
    <location>
        <begin position="302"/>
        <end position="659"/>
    </location>
</feature>
<dbReference type="InterPro" id="IPR004431">
    <property type="entry name" value="3-IsopropMal_deHydase_ssu"/>
</dbReference>
<comment type="similarity">
    <text evidence="5">Belongs to the aconitase/IPM isomerase family.</text>
</comment>
<dbReference type="EMBL" id="SGPJ01000133">
    <property type="protein sequence ID" value="THG98148.1"/>
    <property type="molecule type" value="Genomic_DNA"/>
</dbReference>
<evidence type="ECO:0000256" key="13">
    <source>
        <dbReference type="ARBA" id="ARBA00023014"/>
    </source>
</evidence>
<evidence type="ECO:0000256" key="4">
    <source>
        <dbReference type="ARBA" id="ARBA00004729"/>
    </source>
</evidence>
<evidence type="ECO:0000259" key="20">
    <source>
        <dbReference type="Pfam" id="PF00694"/>
    </source>
</evidence>
<evidence type="ECO:0000256" key="15">
    <source>
        <dbReference type="ARBA" id="ARBA00023304"/>
    </source>
</evidence>
<proteinExistence type="inferred from homology"/>
<feature type="transmembrane region" description="Helical" evidence="18">
    <location>
        <begin position="53"/>
        <end position="74"/>
    </location>
</feature>
<dbReference type="Pfam" id="PF00694">
    <property type="entry name" value="Aconitase_C"/>
    <property type="match status" value="1"/>
</dbReference>
<dbReference type="PANTHER" id="PTHR43822">
    <property type="entry name" value="HOMOACONITASE, MITOCHONDRIAL-RELATED"/>
    <property type="match status" value="1"/>
</dbReference>
<evidence type="ECO:0000256" key="17">
    <source>
        <dbReference type="ARBA" id="ARBA00033368"/>
    </source>
</evidence>
<accession>A0A4S4KIJ1</accession>
<evidence type="ECO:0000256" key="8">
    <source>
        <dbReference type="ARBA" id="ARBA00022430"/>
    </source>
</evidence>
<dbReference type="AlphaFoldDB" id="A0A4S4KIJ1"/>
<comment type="function">
    <text evidence="3">Catalyzes the isomerization between 2-isopropylmalate and 3-isopropylmalate, via the formation of 2-isopropylmaleate.</text>
</comment>
<evidence type="ECO:0000256" key="6">
    <source>
        <dbReference type="ARBA" id="ARBA00011998"/>
    </source>
</evidence>
<dbReference type="PROSITE" id="PS00450">
    <property type="entry name" value="ACONITASE_1"/>
    <property type="match status" value="1"/>
</dbReference>
<dbReference type="Gene3D" id="3.30.499.10">
    <property type="entry name" value="Aconitase, domain 3"/>
    <property type="match status" value="2"/>
</dbReference>
<dbReference type="Pfam" id="PF00330">
    <property type="entry name" value="Aconitase"/>
    <property type="match status" value="1"/>
</dbReference>
<keyword evidence="18" id="KW-1133">Transmembrane helix</keyword>
<evidence type="ECO:0000256" key="5">
    <source>
        <dbReference type="ARBA" id="ARBA00007185"/>
    </source>
</evidence>
<evidence type="ECO:0000256" key="2">
    <source>
        <dbReference type="ARBA" id="ARBA00001966"/>
    </source>
</evidence>
<dbReference type="InterPro" id="IPR018136">
    <property type="entry name" value="Aconitase_4Fe-4S_BS"/>
</dbReference>
<dbReference type="PRINTS" id="PR00415">
    <property type="entry name" value="ACONITASE"/>
</dbReference>
<evidence type="ECO:0000256" key="16">
    <source>
        <dbReference type="ARBA" id="ARBA00031631"/>
    </source>
</evidence>
<keyword evidence="8" id="KW-0432">Leucine biosynthesis</keyword>
<dbReference type="Proteomes" id="UP000309038">
    <property type="component" value="Unassembled WGS sequence"/>
</dbReference>
<reference evidence="21 22" key="1">
    <citation type="submission" date="2019-02" db="EMBL/GenBank/DDBJ databases">
        <title>Genome sequencing of the rare red list fungi Phlebia centrifuga.</title>
        <authorList>
            <person name="Buettner E."/>
            <person name="Kellner H."/>
        </authorList>
    </citation>
    <scope>NUCLEOTIDE SEQUENCE [LARGE SCALE GENOMIC DNA]</scope>
    <source>
        <strain evidence="21 22">DSM 108282</strain>
    </source>
</reference>
<evidence type="ECO:0000313" key="21">
    <source>
        <dbReference type="EMBL" id="THG98148.1"/>
    </source>
</evidence>
<keyword evidence="18" id="KW-0812">Transmembrane</keyword>
<name>A0A4S4KIJ1_9APHY</name>